<evidence type="ECO:0000313" key="2">
    <source>
        <dbReference type="Proteomes" id="UP000266389"/>
    </source>
</evidence>
<protein>
    <submittedName>
        <fullName evidence="1">Uncharacterized protein</fullName>
    </submittedName>
</protein>
<dbReference type="AlphaFoldDB" id="A0A395LYK1"/>
<dbReference type="EMBL" id="PHFL01000061">
    <property type="protein sequence ID" value="RFM23603.1"/>
    <property type="molecule type" value="Genomic_DNA"/>
</dbReference>
<name>A0A395LYK1_9BACT</name>
<evidence type="ECO:0000313" key="1">
    <source>
        <dbReference type="EMBL" id="RFM23603.1"/>
    </source>
</evidence>
<organism evidence="1 2">
    <name type="scientific">Candidatus Thermochlorobacter aerophilus</name>
    <dbReference type="NCBI Taxonomy" id="1868324"/>
    <lineage>
        <taxon>Bacteria</taxon>
        <taxon>Pseudomonadati</taxon>
        <taxon>Chlorobiota</taxon>
        <taxon>Chlorobiia</taxon>
        <taxon>Chlorobiales</taxon>
        <taxon>Candidatus Thermochlorobacteriaceae</taxon>
        <taxon>Candidatus Thermochlorobacter</taxon>
    </lineage>
</organism>
<sequence length="82" mass="9325">MSGISLLGAVGAWSMRKVSLMPNKLISNDLVMACILLHHSLTAYLERDFAICSITVERGIHFSVLVDERRFARYKNFVLREL</sequence>
<gene>
    <name evidence="1" type="ORF">D0433_10250</name>
</gene>
<accession>A0A395LYK1</accession>
<reference evidence="1 2" key="1">
    <citation type="journal article" date="2011" name="ISME J.">
        <title>Community ecology of hot spring cyanobacterial mats: predominant populations and their functional potential.</title>
        <authorList>
            <person name="Klatt C.G."/>
            <person name="Wood J.M."/>
            <person name="Rusch D.B."/>
            <person name="Bateson M.M."/>
            <person name="Hamamura N."/>
            <person name="Heidelberg J.F."/>
            <person name="Grossman A.R."/>
            <person name="Bhaya D."/>
            <person name="Cohan F.M."/>
            <person name="Kuhl M."/>
            <person name="Bryant D.A."/>
            <person name="Ward D.M."/>
        </authorList>
    </citation>
    <scope>NUCLEOTIDE SEQUENCE [LARGE SCALE GENOMIC DNA]</scope>
    <source>
        <strain evidence="1">OS</strain>
    </source>
</reference>
<comment type="caution">
    <text evidence="1">The sequence shown here is derived from an EMBL/GenBank/DDBJ whole genome shotgun (WGS) entry which is preliminary data.</text>
</comment>
<dbReference type="Proteomes" id="UP000266389">
    <property type="component" value="Unassembled WGS sequence"/>
</dbReference>
<proteinExistence type="predicted"/>